<evidence type="ECO:0000256" key="1">
    <source>
        <dbReference type="ARBA" id="ARBA00004141"/>
    </source>
</evidence>
<dbReference type="CDD" id="cd02520">
    <property type="entry name" value="Glucosylceramide_synthase"/>
    <property type="match status" value="1"/>
</dbReference>
<dbReference type="SUPFAM" id="SSF53448">
    <property type="entry name" value="Nucleotide-diphospho-sugar transferases"/>
    <property type="match status" value="1"/>
</dbReference>
<comment type="pathway">
    <text evidence="2">Lipid metabolism; sphingolipid metabolism.</text>
</comment>
<evidence type="ECO:0000256" key="3">
    <source>
        <dbReference type="ARBA" id="ARBA00004991"/>
    </source>
</evidence>
<keyword evidence="5" id="KW-0808">Transferase</keyword>
<feature type="transmembrane region" description="Helical" evidence="9">
    <location>
        <begin position="287"/>
        <end position="306"/>
    </location>
</feature>
<keyword evidence="8 9" id="KW-0472">Membrane</keyword>
<keyword evidence="11" id="KW-1185">Reference proteome</keyword>
<dbReference type="PANTHER" id="PTHR12726:SF0">
    <property type="entry name" value="CERAMIDE GLUCOSYLTRANSFERASE"/>
    <property type="match status" value="1"/>
</dbReference>
<gene>
    <name evidence="10" type="primary">hpnI</name>
    <name evidence="10" type="ORF">H6G81_24925</name>
</gene>
<accession>A0ABR8GX82</accession>
<keyword evidence="6 9" id="KW-0812">Transmembrane</keyword>
<dbReference type="NCBIfam" id="TIGR03472">
    <property type="entry name" value="HpnI"/>
    <property type="match status" value="1"/>
</dbReference>
<dbReference type="Pfam" id="PF13506">
    <property type="entry name" value="Glyco_transf_21"/>
    <property type="match status" value="1"/>
</dbReference>
<evidence type="ECO:0000256" key="8">
    <source>
        <dbReference type="ARBA" id="ARBA00023136"/>
    </source>
</evidence>
<protein>
    <submittedName>
        <fullName evidence="10">Bacteriohopanetetrol glucosamine biosynthesis glycosyltransferase HpnI</fullName>
    </submittedName>
</protein>
<dbReference type="PANTHER" id="PTHR12726">
    <property type="entry name" value="CERAMIDE GLUCOSYLTRANSFERASE"/>
    <property type="match status" value="1"/>
</dbReference>
<evidence type="ECO:0000313" key="10">
    <source>
        <dbReference type="EMBL" id="MBD2607681.1"/>
    </source>
</evidence>
<feature type="transmembrane region" description="Helical" evidence="9">
    <location>
        <begin position="312"/>
        <end position="333"/>
    </location>
</feature>
<evidence type="ECO:0000256" key="6">
    <source>
        <dbReference type="ARBA" id="ARBA00022692"/>
    </source>
</evidence>
<dbReference type="InterPro" id="IPR029044">
    <property type="entry name" value="Nucleotide-diphossugar_trans"/>
</dbReference>
<dbReference type="InterPro" id="IPR025993">
    <property type="entry name" value="Ceramide_glucosylTrfase"/>
</dbReference>
<keyword evidence="7 9" id="KW-1133">Transmembrane helix</keyword>
<organism evidence="10 11">
    <name type="scientific">Scytonema hofmannii FACHB-248</name>
    <dbReference type="NCBI Taxonomy" id="1842502"/>
    <lineage>
        <taxon>Bacteria</taxon>
        <taxon>Bacillati</taxon>
        <taxon>Cyanobacteriota</taxon>
        <taxon>Cyanophyceae</taxon>
        <taxon>Nostocales</taxon>
        <taxon>Scytonemataceae</taxon>
        <taxon>Scytonema</taxon>
    </lineage>
</organism>
<feature type="transmembrane region" description="Helical" evidence="9">
    <location>
        <begin position="6"/>
        <end position="30"/>
    </location>
</feature>
<keyword evidence="4" id="KW-0328">Glycosyltransferase</keyword>
<dbReference type="RefSeq" id="WP_051502961.1">
    <property type="nucleotide sequence ID" value="NZ_JACJTA010000070.1"/>
</dbReference>
<evidence type="ECO:0000256" key="9">
    <source>
        <dbReference type="SAM" id="Phobius"/>
    </source>
</evidence>
<comment type="caution">
    <text evidence="10">The sequence shown here is derived from an EMBL/GenBank/DDBJ whole genome shotgun (WGS) entry which is preliminary data.</text>
</comment>
<sequence>MVSDYFVAIAWGINFLLLILCLSGICYYCYGIYAAIQFFSHKTQIDPDFHPPITILKPICGLDIETYENFASFCQQDYPEYQIVFGVRDGNDPSVQVVKQIIEDFPEVDISLVISDRTIGTNLKVSNLANAEVEAKYSLLLLADSDVRVGRDYLQRVIQPMCDSGVGVVTCLYRPFVRGWVAILEAVGISTEYHASVLVARSLEGMNFALGPTIAIRKSVLEAIGGFVAIADYLADDFQLGYLPTQLGYKVVLSDYIIDHAIATENLLDLIHRQTRWNCCTRVSRPWGYLGLIFTHGTVMSLLFLIATGGSIFGWAIALLTLSVRLILAWVVGVKVLKDAVASKFLWVVPLRDFITFGIWCNGFFGSTIEWRGRRLKLTKGGKLVIIPLTTEEVVPS</sequence>
<dbReference type="EMBL" id="JACJTA010000070">
    <property type="protein sequence ID" value="MBD2607681.1"/>
    <property type="molecule type" value="Genomic_DNA"/>
</dbReference>
<dbReference type="InterPro" id="IPR017835">
    <property type="entry name" value="Hopen-assoc_HpnI"/>
</dbReference>
<evidence type="ECO:0000313" key="11">
    <source>
        <dbReference type="Proteomes" id="UP000660380"/>
    </source>
</evidence>
<evidence type="ECO:0000256" key="7">
    <source>
        <dbReference type="ARBA" id="ARBA00022989"/>
    </source>
</evidence>
<dbReference type="Gene3D" id="3.90.550.10">
    <property type="entry name" value="Spore Coat Polysaccharide Biosynthesis Protein SpsA, Chain A"/>
    <property type="match status" value="1"/>
</dbReference>
<proteinExistence type="predicted"/>
<comment type="subcellular location">
    <subcellularLocation>
        <location evidence="1">Membrane</location>
        <topology evidence="1">Multi-pass membrane protein</topology>
    </subcellularLocation>
</comment>
<evidence type="ECO:0000256" key="2">
    <source>
        <dbReference type="ARBA" id="ARBA00004760"/>
    </source>
</evidence>
<reference evidence="10 11" key="1">
    <citation type="journal article" date="2020" name="ISME J.">
        <title>Comparative genomics reveals insights into cyanobacterial evolution and habitat adaptation.</title>
        <authorList>
            <person name="Chen M.Y."/>
            <person name="Teng W.K."/>
            <person name="Zhao L."/>
            <person name="Hu C.X."/>
            <person name="Zhou Y.K."/>
            <person name="Han B.P."/>
            <person name="Song L.R."/>
            <person name="Shu W.S."/>
        </authorList>
    </citation>
    <scope>NUCLEOTIDE SEQUENCE [LARGE SCALE GENOMIC DNA]</scope>
    <source>
        <strain evidence="10 11">FACHB-248</strain>
    </source>
</reference>
<comment type="pathway">
    <text evidence="3">Sphingolipid metabolism.</text>
</comment>
<evidence type="ECO:0000256" key="4">
    <source>
        <dbReference type="ARBA" id="ARBA00022676"/>
    </source>
</evidence>
<dbReference type="Proteomes" id="UP000660380">
    <property type="component" value="Unassembled WGS sequence"/>
</dbReference>
<name>A0ABR8GX82_9CYAN</name>
<evidence type="ECO:0000256" key="5">
    <source>
        <dbReference type="ARBA" id="ARBA00022679"/>
    </source>
</evidence>